<evidence type="ECO:0000313" key="1">
    <source>
        <dbReference type="EMBL" id="EEF63359.1"/>
    </source>
</evidence>
<dbReference type="EMBL" id="ABOX02000001">
    <property type="protein sequence ID" value="EEF63359.1"/>
    <property type="molecule type" value="Genomic_DNA"/>
</dbReference>
<dbReference type="AlphaFoldDB" id="B9XA18"/>
<name>B9XA18_PEDPL</name>
<evidence type="ECO:0000313" key="2">
    <source>
        <dbReference type="Proteomes" id="UP000003688"/>
    </source>
</evidence>
<sequence length="138" mass="14749">MSTTTSALVIWNAETAARVTELVNSGKSVPAGLVQLAPKGFVSGLRSKRTSGLRAHSNVIIAQLESQGYRLEAMDGAWNPETKTFDANKTRRNGDEVCTIKLVKKVKSTVTQEEALAALGVSQADVEAVKTFLASRNS</sequence>
<dbReference type="RefSeq" id="WP_007412666.1">
    <property type="nucleotide sequence ID" value="NZ_ABOX02000001.1"/>
</dbReference>
<comment type="caution">
    <text evidence="1">The sequence shown here is derived from an EMBL/GenBank/DDBJ whole genome shotgun (WGS) entry which is preliminary data.</text>
</comment>
<keyword evidence="2" id="KW-1185">Reference proteome</keyword>
<organism evidence="1 2">
    <name type="scientific">Pedosphaera parvula (strain Ellin514)</name>
    <dbReference type="NCBI Taxonomy" id="320771"/>
    <lineage>
        <taxon>Bacteria</taxon>
        <taxon>Pseudomonadati</taxon>
        <taxon>Verrucomicrobiota</taxon>
        <taxon>Pedosphaerae</taxon>
        <taxon>Pedosphaerales</taxon>
        <taxon>Pedosphaeraceae</taxon>
        <taxon>Pedosphaera</taxon>
    </lineage>
</organism>
<protein>
    <submittedName>
        <fullName evidence="1">Uncharacterized protein</fullName>
    </submittedName>
</protein>
<accession>B9XA18</accession>
<proteinExistence type="predicted"/>
<reference evidence="1 2" key="1">
    <citation type="journal article" date="2011" name="J. Bacteriol.">
        <title>Genome sequence of 'Pedosphaera parvula' Ellin514, an aerobic Verrucomicrobial isolate from pasture soil.</title>
        <authorList>
            <person name="Kant R."/>
            <person name="van Passel M.W."/>
            <person name="Sangwan P."/>
            <person name="Palva A."/>
            <person name="Lucas S."/>
            <person name="Copeland A."/>
            <person name="Lapidus A."/>
            <person name="Glavina Del Rio T."/>
            <person name="Dalin E."/>
            <person name="Tice H."/>
            <person name="Bruce D."/>
            <person name="Goodwin L."/>
            <person name="Pitluck S."/>
            <person name="Chertkov O."/>
            <person name="Larimer F.W."/>
            <person name="Land M.L."/>
            <person name="Hauser L."/>
            <person name="Brettin T.S."/>
            <person name="Detter J.C."/>
            <person name="Han S."/>
            <person name="de Vos W.M."/>
            <person name="Janssen P.H."/>
            <person name="Smidt H."/>
        </authorList>
    </citation>
    <scope>NUCLEOTIDE SEQUENCE [LARGE SCALE GENOMIC DNA]</scope>
    <source>
        <strain evidence="1 2">Ellin514</strain>
    </source>
</reference>
<gene>
    <name evidence="1" type="ORF">Cflav_PD5994</name>
</gene>
<dbReference type="Proteomes" id="UP000003688">
    <property type="component" value="Unassembled WGS sequence"/>
</dbReference>